<dbReference type="CDD" id="cd23767">
    <property type="entry name" value="IQCD"/>
    <property type="match status" value="1"/>
</dbReference>
<accession>A0AAV9B5A9</accession>
<dbReference type="PANTHER" id="PTHR32295">
    <property type="entry name" value="IQ-DOMAIN 5-RELATED"/>
    <property type="match status" value="1"/>
</dbReference>
<evidence type="ECO:0000256" key="3">
    <source>
        <dbReference type="ARBA" id="ARBA00024378"/>
    </source>
</evidence>
<feature type="region of interest" description="Disordered" evidence="4">
    <location>
        <begin position="266"/>
        <end position="374"/>
    </location>
</feature>
<dbReference type="Pfam" id="PF00612">
    <property type="entry name" value="IQ"/>
    <property type="match status" value="1"/>
</dbReference>
<comment type="similarity">
    <text evidence="2">Belongs to the IQD family.</text>
</comment>
<dbReference type="PROSITE" id="PS50096">
    <property type="entry name" value="IQ"/>
    <property type="match status" value="1"/>
</dbReference>
<protein>
    <submittedName>
        <fullName evidence="6">Protein IQ-DOMAIN 14</fullName>
    </submittedName>
</protein>
<dbReference type="InterPro" id="IPR025064">
    <property type="entry name" value="DUF4005"/>
</dbReference>
<reference evidence="6" key="2">
    <citation type="submission" date="2023-06" db="EMBL/GenBank/DDBJ databases">
        <authorList>
            <person name="Ma L."/>
            <person name="Liu K.-W."/>
            <person name="Li Z."/>
            <person name="Hsiao Y.-Y."/>
            <person name="Qi Y."/>
            <person name="Fu T."/>
            <person name="Tang G."/>
            <person name="Zhang D."/>
            <person name="Sun W.-H."/>
            <person name="Liu D.-K."/>
            <person name="Li Y."/>
            <person name="Chen G.-Z."/>
            <person name="Liu X.-D."/>
            <person name="Liao X.-Y."/>
            <person name="Jiang Y.-T."/>
            <person name="Yu X."/>
            <person name="Hao Y."/>
            <person name="Huang J."/>
            <person name="Zhao X.-W."/>
            <person name="Ke S."/>
            <person name="Chen Y.-Y."/>
            <person name="Wu W.-L."/>
            <person name="Hsu J.-L."/>
            <person name="Lin Y.-F."/>
            <person name="Huang M.-D."/>
            <person name="Li C.-Y."/>
            <person name="Huang L."/>
            <person name="Wang Z.-W."/>
            <person name="Zhao X."/>
            <person name="Zhong W.-Y."/>
            <person name="Peng D.-H."/>
            <person name="Ahmad S."/>
            <person name="Lan S."/>
            <person name="Zhang J.-S."/>
            <person name="Tsai W.-C."/>
            <person name="Van De Peer Y."/>
            <person name="Liu Z.-J."/>
        </authorList>
    </citation>
    <scope>NUCLEOTIDE SEQUENCE</scope>
    <source>
        <strain evidence="6">SCP</strain>
        <tissue evidence="6">Leaves</tissue>
    </source>
</reference>
<dbReference type="GO" id="GO:0005516">
    <property type="term" value="F:calmodulin binding"/>
    <property type="evidence" value="ECO:0007669"/>
    <property type="project" value="UniProtKB-KW"/>
</dbReference>
<feature type="domain" description="DUF4005" evidence="5">
    <location>
        <begin position="314"/>
        <end position="357"/>
    </location>
</feature>
<evidence type="ECO:0000259" key="5">
    <source>
        <dbReference type="Pfam" id="PF13178"/>
    </source>
</evidence>
<evidence type="ECO:0000313" key="6">
    <source>
        <dbReference type="EMBL" id="KAK1271509.1"/>
    </source>
</evidence>
<keyword evidence="7" id="KW-1185">Reference proteome</keyword>
<dbReference type="AlphaFoldDB" id="A0AAV9B5A9"/>
<sequence length="392" mass="43951">MGKKASWISALKSVFRCSSHEKLINSPERKIVKEKKRWGLRRLRHGEANSLIPLKSNPSSIEKILRDAEGDVKRPILPSQHVNKAQNTHIQLPPGKEEVQRPLVSLQQRIVPGRTTKHKTPVIQDSFEFAATRIQAVYRGYMARKNYRTHKGLVRLQRLVRGQGVKDQTSNALRFTTMLVRIQSQIQSMRLQKVEMQSMERRQTPRTRETKAGFGEFSVTQPMYSGFLFGKSETDLQQEEWDDSVKRKMEGVIKRERALAFAYSHQLSKGVRRSDPKPFNDSLDVATPRSSQSLRVTSATAASKKKRVRRNNIRSRYGAGGGNDSPMSCPPPSATPNYMAQTASAKAKVRPQSVPMGSLKCNRGSSVNSVGGSSVDSTVSLPALLRIGRGFK</sequence>
<reference evidence="6" key="1">
    <citation type="journal article" date="2023" name="Nat. Commun.">
        <title>Diploid and tetraploid genomes of Acorus and the evolution of monocots.</title>
        <authorList>
            <person name="Ma L."/>
            <person name="Liu K.W."/>
            <person name="Li Z."/>
            <person name="Hsiao Y.Y."/>
            <person name="Qi Y."/>
            <person name="Fu T."/>
            <person name="Tang G.D."/>
            <person name="Zhang D."/>
            <person name="Sun W.H."/>
            <person name="Liu D.K."/>
            <person name="Li Y."/>
            <person name="Chen G.Z."/>
            <person name="Liu X.D."/>
            <person name="Liao X.Y."/>
            <person name="Jiang Y.T."/>
            <person name="Yu X."/>
            <person name="Hao Y."/>
            <person name="Huang J."/>
            <person name="Zhao X.W."/>
            <person name="Ke S."/>
            <person name="Chen Y.Y."/>
            <person name="Wu W.L."/>
            <person name="Hsu J.L."/>
            <person name="Lin Y.F."/>
            <person name="Huang M.D."/>
            <person name="Li C.Y."/>
            <person name="Huang L."/>
            <person name="Wang Z.W."/>
            <person name="Zhao X."/>
            <person name="Zhong W.Y."/>
            <person name="Peng D.H."/>
            <person name="Ahmad S."/>
            <person name="Lan S."/>
            <person name="Zhang J.S."/>
            <person name="Tsai W.C."/>
            <person name="Van de Peer Y."/>
            <person name="Liu Z.J."/>
        </authorList>
    </citation>
    <scope>NUCLEOTIDE SEQUENCE</scope>
    <source>
        <strain evidence="6">SCP</strain>
    </source>
</reference>
<feature type="compositionally biased region" description="Basic residues" evidence="4">
    <location>
        <begin position="303"/>
        <end position="313"/>
    </location>
</feature>
<evidence type="ECO:0000256" key="2">
    <source>
        <dbReference type="ARBA" id="ARBA00024341"/>
    </source>
</evidence>
<organism evidence="6 7">
    <name type="scientific">Acorus gramineus</name>
    <name type="common">Dwarf sweet flag</name>
    <dbReference type="NCBI Taxonomy" id="55184"/>
    <lineage>
        <taxon>Eukaryota</taxon>
        <taxon>Viridiplantae</taxon>
        <taxon>Streptophyta</taxon>
        <taxon>Embryophyta</taxon>
        <taxon>Tracheophyta</taxon>
        <taxon>Spermatophyta</taxon>
        <taxon>Magnoliopsida</taxon>
        <taxon>Liliopsida</taxon>
        <taxon>Acoraceae</taxon>
        <taxon>Acorus</taxon>
    </lineage>
</organism>
<evidence type="ECO:0000313" key="7">
    <source>
        <dbReference type="Proteomes" id="UP001179952"/>
    </source>
</evidence>
<dbReference type="Proteomes" id="UP001179952">
    <property type="component" value="Unassembled WGS sequence"/>
</dbReference>
<feature type="compositionally biased region" description="Polar residues" evidence="4">
    <location>
        <begin position="288"/>
        <end position="301"/>
    </location>
</feature>
<name>A0AAV9B5A9_ACOGR</name>
<dbReference type="PANTHER" id="PTHR32295:SF113">
    <property type="entry name" value="PROTEIN IQ-DOMAIN 14"/>
    <property type="match status" value="1"/>
</dbReference>
<proteinExistence type="inferred from homology"/>
<gene>
    <name evidence="6" type="ORF">QJS04_geneDACA006175</name>
</gene>
<dbReference type="EMBL" id="JAUJYN010000005">
    <property type="protein sequence ID" value="KAK1271509.1"/>
    <property type="molecule type" value="Genomic_DNA"/>
</dbReference>
<dbReference type="Pfam" id="PF13178">
    <property type="entry name" value="DUF4005"/>
    <property type="match status" value="1"/>
</dbReference>
<keyword evidence="1" id="KW-0112">Calmodulin-binding</keyword>
<evidence type="ECO:0000256" key="1">
    <source>
        <dbReference type="ARBA" id="ARBA00022860"/>
    </source>
</evidence>
<comment type="caution">
    <text evidence="6">The sequence shown here is derived from an EMBL/GenBank/DDBJ whole genome shotgun (WGS) entry which is preliminary data.</text>
</comment>
<dbReference type="SMART" id="SM00015">
    <property type="entry name" value="IQ"/>
    <property type="match status" value="1"/>
</dbReference>
<evidence type="ECO:0000256" key="4">
    <source>
        <dbReference type="SAM" id="MobiDB-lite"/>
    </source>
</evidence>
<comment type="subunit">
    <text evidence="3">Binds to multiple calmodulin (CaM) in the presence of Ca(2+) and CaM-like proteins.</text>
</comment>
<feature type="compositionally biased region" description="Low complexity" evidence="4">
    <location>
        <begin position="364"/>
        <end position="374"/>
    </location>
</feature>
<feature type="compositionally biased region" description="Polar residues" evidence="4">
    <location>
        <begin position="335"/>
        <end position="344"/>
    </location>
</feature>
<dbReference type="InterPro" id="IPR000048">
    <property type="entry name" value="IQ_motif_EF-hand-BS"/>
</dbReference>